<organism evidence="2 3">
    <name type="scientific">Aquabacterium olei</name>
    <dbReference type="NCBI Taxonomy" id="1296669"/>
    <lineage>
        <taxon>Bacteria</taxon>
        <taxon>Pseudomonadati</taxon>
        <taxon>Pseudomonadota</taxon>
        <taxon>Betaproteobacteria</taxon>
        <taxon>Burkholderiales</taxon>
        <taxon>Aquabacterium</taxon>
    </lineage>
</organism>
<dbReference type="GO" id="GO:0016151">
    <property type="term" value="F:nickel cation binding"/>
    <property type="evidence" value="ECO:0007669"/>
    <property type="project" value="InterPro"/>
</dbReference>
<keyword evidence="1" id="KW-0533">Nickel</keyword>
<evidence type="ECO:0000313" key="3">
    <source>
        <dbReference type="Proteomes" id="UP000244892"/>
    </source>
</evidence>
<feature type="binding site" evidence="1">
    <location>
        <position position="345"/>
    </location>
    <ligand>
        <name>Mg(2+)</name>
        <dbReference type="ChEBI" id="CHEBI:18420"/>
    </ligand>
</feature>
<dbReference type="InterPro" id="IPR001501">
    <property type="entry name" value="Ni-dep_hyd_lsu"/>
</dbReference>
<dbReference type="Pfam" id="PF00374">
    <property type="entry name" value="NiFeSe_Hases"/>
    <property type="match status" value="1"/>
</dbReference>
<sequence>MTSMTAPMMSEVDRLTGRVVLHLDAPAPRLSNERPELVNALTRGKPASALPTLVSALFSLCGHAHQITSALAVRAAQGEAAALSGRDAAALQLETLREHLRRLWLDWPRVLRGEASIPVDRLQSLHSCPALQGPLSRLAAEPEAVLAPTRAWLETHVFGEPLTVWLLHWLRDGEAALADWCHRTDTLPARLLRDVRAAAQAVRHPLRALVVTEGEALRGLVQRLASQPGHARVPAWDGVPVETGPWCRTHETDRLPESRTLWWRMGARLADLARLALPDEPALPVSPGLSAFVAGPAGRHVLQSGAVSLGDHAGVAWVEMARGTLLHWVALDGEGPRATVRACQVVAPTEWNFHPQGPVASLLLHDPALCDRTRLALLPTVSAAYDPCVPFAVMSPDGSVCPAADFPATAPLVQTVQPGPLQGPEESPCTN</sequence>
<keyword evidence="1" id="KW-0460">Magnesium</keyword>
<name>A0A2U8FN82_9BURK</name>
<dbReference type="RefSeq" id="WP_109034661.1">
    <property type="nucleotide sequence ID" value="NZ_CP029210.1"/>
</dbReference>
<accession>A0A2U8FN82</accession>
<dbReference type="Gene3D" id="1.10.645.10">
    <property type="entry name" value="Cytochrome-c3 Hydrogenase, chain B"/>
    <property type="match status" value="2"/>
</dbReference>
<dbReference type="InterPro" id="IPR029014">
    <property type="entry name" value="NiFe-Hase_large"/>
</dbReference>
<evidence type="ECO:0000313" key="2">
    <source>
        <dbReference type="EMBL" id="AWI52512.1"/>
    </source>
</evidence>
<evidence type="ECO:0000256" key="1">
    <source>
        <dbReference type="PIRSR" id="PIRSR601501-1"/>
    </source>
</evidence>
<dbReference type="Proteomes" id="UP000244892">
    <property type="component" value="Chromosome"/>
</dbReference>
<gene>
    <name evidence="2" type="ORF">DEH84_03035</name>
</gene>
<keyword evidence="1" id="KW-0479">Metal-binding</keyword>
<reference evidence="2 3" key="1">
    <citation type="submission" date="2018-05" db="EMBL/GenBank/DDBJ databases">
        <title>complete genome sequence of Aquabacterium olei NBRC 110486.</title>
        <authorList>
            <person name="Tang B."/>
            <person name="Chang J."/>
            <person name="Zhang L."/>
            <person name="Yang H."/>
        </authorList>
    </citation>
    <scope>NUCLEOTIDE SEQUENCE [LARGE SCALE GENOMIC DNA]</scope>
    <source>
        <strain evidence="2 3">NBRC 110486</strain>
    </source>
</reference>
<dbReference type="PANTHER" id="PTHR42958:SF4">
    <property type="entry name" value="HYDROGENASE EXPRESSION_FORMATION PROTEIN HUPK"/>
    <property type="match status" value="1"/>
</dbReference>
<proteinExistence type="predicted"/>
<dbReference type="EMBL" id="CP029210">
    <property type="protein sequence ID" value="AWI52512.1"/>
    <property type="molecule type" value="Genomic_DNA"/>
</dbReference>
<dbReference type="AlphaFoldDB" id="A0A2U8FN82"/>
<feature type="binding site" evidence="1">
    <location>
        <position position="388"/>
    </location>
    <ligand>
        <name>Ni(2+)</name>
        <dbReference type="ChEBI" id="CHEBI:49786"/>
    </ligand>
</feature>
<dbReference type="OrthoDB" id="9157196at2"/>
<dbReference type="PANTHER" id="PTHR42958">
    <property type="entry name" value="HYDROGENASE-2 LARGE CHAIN"/>
    <property type="match status" value="1"/>
</dbReference>
<dbReference type="KEGG" id="aon:DEH84_03035"/>
<dbReference type="SUPFAM" id="SSF56762">
    <property type="entry name" value="HydB/Nqo4-like"/>
    <property type="match status" value="1"/>
</dbReference>
<protein>
    <submittedName>
        <fullName evidence="2">Hydrogenase formation protein</fullName>
    </submittedName>
</protein>
<comment type="cofactor">
    <cofactor evidence="1">
        <name>Ni(2+)</name>
        <dbReference type="ChEBI" id="CHEBI:49786"/>
    </cofactor>
</comment>
<keyword evidence="3" id="KW-1185">Reference proteome</keyword>
<dbReference type="InterPro" id="IPR050867">
    <property type="entry name" value="NiFe/NiFeSe_hydrgnase_LSU"/>
</dbReference>